<organism evidence="2 3">
    <name type="scientific">Pleionea mediterranea</name>
    <dbReference type="NCBI Taxonomy" id="523701"/>
    <lineage>
        <taxon>Bacteria</taxon>
        <taxon>Pseudomonadati</taxon>
        <taxon>Pseudomonadota</taxon>
        <taxon>Gammaproteobacteria</taxon>
        <taxon>Oceanospirillales</taxon>
        <taxon>Pleioneaceae</taxon>
        <taxon>Pleionea</taxon>
    </lineage>
</organism>
<gene>
    <name evidence="2" type="ORF">C8D97_10211</name>
</gene>
<accession>A0A316FYX9</accession>
<protein>
    <submittedName>
        <fullName evidence="2">Uncharacterized protein DUF4878</fullName>
    </submittedName>
</protein>
<dbReference type="Proteomes" id="UP000245790">
    <property type="component" value="Unassembled WGS sequence"/>
</dbReference>
<evidence type="ECO:0000313" key="3">
    <source>
        <dbReference type="Proteomes" id="UP000245790"/>
    </source>
</evidence>
<reference evidence="2 3" key="1">
    <citation type="submission" date="2018-05" db="EMBL/GenBank/DDBJ databases">
        <title>Genomic Encyclopedia of Type Strains, Phase IV (KMG-IV): sequencing the most valuable type-strain genomes for metagenomic binning, comparative biology and taxonomic classification.</title>
        <authorList>
            <person name="Goeker M."/>
        </authorList>
    </citation>
    <scope>NUCLEOTIDE SEQUENCE [LARGE SCALE GENOMIC DNA]</scope>
    <source>
        <strain evidence="2 3">DSM 25350</strain>
    </source>
</reference>
<dbReference type="PROSITE" id="PS51257">
    <property type="entry name" value="PROKAR_LIPOPROTEIN"/>
    <property type="match status" value="1"/>
</dbReference>
<evidence type="ECO:0000259" key="1">
    <source>
        <dbReference type="Pfam" id="PF12870"/>
    </source>
</evidence>
<comment type="caution">
    <text evidence="2">The sequence shown here is derived from an EMBL/GenBank/DDBJ whole genome shotgun (WGS) entry which is preliminary data.</text>
</comment>
<dbReference type="AlphaFoldDB" id="A0A316FYX9"/>
<feature type="domain" description="DUF4878" evidence="1">
    <location>
        <begin position="23"/>
        <end position="131"/>
    </location>
</feature>
<dbReference type="EMBL" id="QGGU01000002">
    <property type="protein sequence ID" value="PWK53623.1"/>
    <property type="molecule type" value="Genomic_DNA"/>
</dbReference>
<name>A0A316FYX9_9GAMM</name>
<proteinExistence type="predicted"/>
<dbReference type="Pfam" id="PF12870">
    <property type="entry name" value="DUF4878"/>
    <property type="match status" value="1"/>
</dbReference>
<evidence type="ECO:0000313" key="2">
    <source>
        <dbReference type="EMBL" id="PWK53623.1"/>
    </source>
</evidence>
<dbReference type="Gene3D" id="3.10.450.50">
    <property type="match status" value="1"/>
</dbReference>
<keyword evidence="3" id="KW-1185">Reference proteome</keyword>
<dbReference type="InterPro" id="IPR024267">
    <property type="entry name" value="DUF4878"/>
</dbReference>
<sequence length="138" mass="16119">MTNKILKYCKHGLFYIGLLLLSACGMDQSDPEAVALEYVESVYFANLPRFKMVVEESDYDDNEDYRLFISKDSTAKSNTRKKRGDIALISVTDRYVNKGRARIRIKVEFNNGERRILAIGLHKKDDLWYINPSTWSRW</sequence>